<accession>A0A195BAB9</accession>
<evidence type="ECO:0000313" key="2">
    <source>
        <dbReference type="Proteomes" id="UP000078540"/>
    </source>
</evidence>
<evidence type="ECO:0000313" key="1">
    <source>
        <dbReference type="EMBL" id="KYM81170.1"/>
    </source>
</evidence>
<dbReference type="AlphaFoldDB" id="A0A195BAB9"/>
<protein>
    <submittedName>
        <fullName evidence="1">Uncharacterized protein</fullName>
    </submittedName>
</protein>
<dbReference type="EMBL" id="KQ976542">
    <property type="protein sequence ID" value="KYM81170.1"/>
    <property type="molecule type" value="Genomic_DNA"/>
</dbReference>
<proteinExistence type="predicted"/>
<reference evidence="1 2" key="1">
    <citation type="submission" date="2015-09" db="EMBL/GenBank/DDBJ databases">
        <title>Atta colombica WGS genome.</title>
        <authorList>
            <person name="Nygaard S."/>
            <person name="Hu H."/>
            <person name="Boomsma J."/>
            <person name="Zhang G."/>
        </authorList>
    </citation>
    <scope>NUCLEOTIDE SEQUENCE [LARGE SCALE GENOMIC DNA]</scope>
    <source>
        <strain evidence="1">Treedump-2</strain>
        <tissue evidence="1">Whole body</tissue>
    </source>
</reference>
<name>A0A195BAB9_9HYME</name>
<organism evidence="1 2">
    <name type="scientific">Atta colombica</name>
    <dbReference type="NCBI Taxonomy" id="520822"/>
    <lineage>
        <taxon>Eukaryota</taxon>
        <taxon>Metazoa</taxon>
        <taxon>Ecdysozoa</taxon>
        <taxon>Arthropoda</taxon>
        <taxon>Hexapoda</taxon>
        <taxon>Insecta</taxon>
        <taxon>Pterygota</taxon>
        <taxon>Neoptera</taxon>
        <taxon>Endopterygota</taxon>
        <taxon>Hymenoptera</taxon>
        <taxon>Apocrita</taxon>
        <taxon>Aculeata</taxon>
        <taxon>Formicoidea</taxon>
        <taxon>Formicidae</taxon>
        <taxon>Myrmicinae</taxon>
        <taxon>Atta</taxon>
    </lineage>
</organism>
<sequence length="188" mass="21442">MIRVSFRITEFRALCERFCANAHLFHGVYSSRPCTSTRYSSGGPDDIRLLKSLKKRKMIILVFKEKETFVRTETAINLGGLITPSNAKKSRTPIYLPTIEFPYLSCQGNSYEEPIMVSFVIVEPGKAHITGAGKSGFVLDDEDDRHVNDAFPVYALTDADTHRSRKSYGGDMRDRRSHRHVYFILMKI</sequence>
<dbReference type="Proteomes" id="UP000078540">
    <property type="component" value="Unassembled WGS sequence"/>
</dbReference>
<keyword evidence="2" id="KW-1185">Reference proteome</keyword>
<gene>
    <name evidence="1" type="ORF">ALC53_08513</name>
</gene>